<dbReference type="Gene3D" id="1.20.58.320">
    <property type="entry name" value="TPR-like"/>
    <property type="match status" value="1"/>
</dbReference>
<dbReference type="EMBL" id="JAVFKD010000014">
    <property type="protein sequence ID" value="KAK5989859.1"/>
    <property type="molecule type" value="Genomic_DNA"/>
</dbReference>
<evidence type="ECO:0000313" key="2">
    <source>
        <dbReference type="Proteomes" id="UP001338125"/>
    </source>
</evidence>
<reference evidence="1 2" key="1">
    <citation type="submission" date="2024-01" db="EMBL/GenBank/DDBJ databases">
        <title>Complete genome of Cladobotryum mycophilum ATHUM6906.</title>
        <authorList>
            <person name="Christinaki A.C."/>
            <person name="Myridakis A.I."/>
            <person name="Kouvelis V.N."/>
        </authorList>
    </citation>
    <scope>NUCLEOTIDE SEQUENCE [LARGE SCALE GENOMIC DNA]</scope>
    <source>
        <strain evidence="1 2">ATHUM6906</strain>
    </source>
</reference>
<evidence type="ECO:0008006" key="3">
    <source>
        <dbReference type="Google" id="ProtNLM"/>
    </source>
</evidence>
<evidence type="ECO:0000313" key="1">
    <source>
        <dbReference type="EMBL" id="KAK5989859.1"/>
    </source>
</evidence>
<keyword evidence="2" id="KW-1185">Reference proteome</keyword>
<gene>
    <name evidence="1" type="ORF">PT974_08121</name>
</gene>
<dbReference type="InterPro" id="IPR011990">
    <property type="entry name" value="TPR-like_helical_dom_sf"/>
</dbReference>
<organism evidence="1 2">
    <name type="scientific">Cladobotryum mycophilum</name>
    <dbReference type="NCBI Taxonomy" id="491253"/>
    <lineage>
        <taxon>Eukaryota</taxon>
        <taxon>Fungi</taxon>
        <taxon>Dikarya</taxon>
        <taxon>Ascomycota</taxon>
        <taxon>Pezizomycotina</taxon>
        <taxon>Sordariomycetes</taxon>
        <taxon>Hypocreomycetidae</taxon>
        <taxon>Hypocreales</taxon>
        <taxon>Hypocreaceae</taxon>
        <taxon>Cladobotryum</taxon>
    </lineage>
</organism>
<dbReference type="Gene3D" id="1.25.40.10">
    <property type="entry name" value="Tetratricopeptide repeat domain"/>
    <property type="match status" value="1"/>
</dbReference>
<protein>
    <recommendedName>
        <fullName evidence="3">DUF924-domain-containing protein</fullName>
    </recommendedName>
</protein>
<sequence length="304" mass="34733">MAAGPRIEPSPQRFASPNRQATRLFASAALPSDSSNSSLRPTDERLARGIRTIITPELLREVHAFWFEHLSGPDAFILPGPEDSKRWFFGGETLDKQCVERFAPTLDALRASGVKSGHDIISALQPSSANEWLSLLILLDQISRNCYRGEASSHVFTVFDPIAKDIALSALERGIPHEWPEIRWQFASRSWFYLPLMHSEDRATHEMVLREYERMAQDVESLIEAKIEDGDGEKNEYRARATRAVQGREEEARKYGQLNWGFEKRHWDIIQRFGRYPHRNKAMGRETTAEEKEYLENGGETFGG</sequence>
<accession>A0ABR0SCI0</accession>
<dbReference type="Proteomes" id="UP001338125">
    <property type="component" value="Unassembled WGS sequence"/>
</dbReference>
<dbReference type="SUPFAM" id="SSF48452">
    <property type="entry name" value="TPR-like"/>
    <property type="match status" value="1"/>
</dbReference>
<name>A0ABR0SCI0_9HYPO</name>
<comment type="caution">
    <text evidence="1">The sequence shown here is derived from an EMBL/GenBank/DDBJ whole genome shotgun (WGS) entry which is preliminary data.</text>
</comment>
<dbReference type="InterPro" id="IPR010323">
    <property type="entry name" value="DUF924"/>
</dbReference>
<proteinExistence type="predicted"/>
<dbReference type="Pfam" id="PF06041">
    <property type="entry name" value="DUF924"/>
    <property type="match status" value="1"/>
</dbReference>